<sequence length="172" mass="20107">MMVAVMLDTVEIALERLRKLDKESLIAYWIEGELEEAKLYGELARRAKNLGLPDSLVETFWTLSKESREHGERLREIYRKTYGKEPKAPEIPPIEVYPVLDRFERAEDAIEALHAAMESEKLAMEVYNRLAKETEDPELRDLFESLAKVEKSHYERLEGELKLLKKLMEKKA</sequence>
<dbReference type="PROSITE" id="PS50905">
    <property type="entry name" value="FERRITIN_LIKE"/>
    <property type="match status" value="1"/>
</dbReference>
<dbReference type="GO" id="GO:0046872">
    <property type="term" value="F:metal ion binding"/>
    <property type="evidence" value="ECO:0007669"/>
    <property type="project" value="InterPro"/>
</dbReference>
<gene>
    <name evidence="2" type="primary">rr-4</name>
    <name evidence="2" type="ordered locus">TGAM_1258</name>
</gene>
<name>C5A698_THEGJ</name>
<organism evidence="2 3">
    <name type="scientific">Thermococcus gammatolerans (strain DSM 15229 / JCM 11827 / EJ3)</name>
    <dbReference type="NCBI Taxonomy" id="593117"/>
    <lineage>
        <taxon>Archaea</taxon>
        <taxon>Methanobacteriati</taxon>
        <taxon>Methanobacteriota</taxon>
        <taxon>Thermococci</taxon>
        <taxon>Thermococcales</taxon>
        <taxon>Thermococcaceae</taxon>
        <taxon>Thermococcus</taxon>
    </lineage>
</organism>
<dbReference type="KEGG" id="tga:TGAM_1258"/>
<dbReference type="Pfam" id="PF02915">
    <property type="entry name" value="Rubrerythrin"/>
    <property type="match status" value="1"/>
</dbReference>
<dbReference type="SUPFAM" id="SSF47240">
    <property type="entry name" value="Ferritin-like"/>
    <property type="match status" value="1"/>
</dbReference>
<dbReference type="InterPro" id="IPR003251">
    <property type="entry name" value="Rr_diiron-bd_dom"/>
</dbReference>
<proteinExistence type="predicted"/>
<protein>
    <submittedName>
        <fullName evidence="2">Rubrerythrin-related protein (Rr)</fullName>
    </submittedName>
</protein>
<dbReference type="eggNOG" id="arCOG01104">
    <property type="taxonomic scope" value="Archaea"/>
</dbReference>
<evidence type="ECO:0000259" key="1">
    <source>
        <dbReference type="PROSITE" id="PS50905"/>
    </source>
</evidence>
<dbReference type="PANTHER" id="PTHR33531">
    <property type="entry name" value="RUBRERYTHRIN SUBFAMILY"/>
    <property type="match status" value="1"/>
</dbReference>
<feature type="domain" description="Ferritin-like diiron" evidence="1">
    <location>
        <begin position="16"/>
        <end position="168"/>
    </location>
</feature>
<dbReference type="InterPro" id="IPR009078">
    <property type="entry name" value="Ferritin-like_SF"/>
</dbReference>
<reference evidence="2 3" key="1">
    <citation type="journal article" date="2007" name="Genome Biol.">
        <title>Genome analysis and genome-wide proteomics of Thermococcus gammatolerans, the most radioresistant organism known amongst the Archaea.</title>
        <authorList>
            <person name="Zivanovic Y."/>
            <person name="Armengaud J."/>
            <person name="Lagorce A."/>
            <person name="Leplat C."/>
            <person name="Guerin P."/>
            <person name="Dutertre M."/>
            <person name="Anthouard V."/>
            <person name="Forterre P."/>
            <person name="Wincker P."/>
            <person name="Confalonieri F."/>
        </authorList>
    </citation>
    <scope>NUCLEOTIDE SEQUENCE [LARGE SCALE GENOMIC DNA]</scope>
    <source>
        <strain evidence="3">DSM 15229 / JCM 11827 / EJ3</strain>
    </source>
</reference>
<evidence type="ECO:0000313" key="3">
    <source>
        <dbReference type="Proteomes" id="UP000001488"/>
    </source>
</evidence>
<dbReference type="Gene3D" id="1.20.1260.10">
    <property type="match status" value="1"/>
</dbReference>
<dbReference type="GO" id="GO:0016491">
    <property type="term" value="F:oxidoreductase activity"/>
    <property type="evidence" value="ECO:0007669"/>
    <property type="project" value="InterPro"/>
</dbReference>
<dbReference type="AlphaFoldDB" id="C5A698"/>
<dbReference type="PANTHER" id="PTHR33531:SF10">
    <property type="entry name" value="BLR7895 PROTEIN"/>
    <property type="match status" value="1"/>
</dbReference>
<dbReference type="EMBL" id="CP001398">
    <property type="protein sequence ID" value="ACS33760.1"/>
    <property type="molecule type" value="Genomic_DNA"/>
</dbReference>
<dbReference type="PaxDb" id="593117-TGAM_1258"/>
<dbReference type="InterPro" id="IPR012347">
    <property type="entry name" value="Ferritin-like"/>
</dbReference>
<dbReference type="HOGENOM" id="CLU_119858_1_0_2"/>
<accession>C5A698</accession>
<keyword evidence="3" id="KW-1185">Reference proteome</keyword>
<dbReference type="CDD" id="cd01045">
    <property type="entry name" value="Ferritin_like_AB"/>
    <property type="match status" value="1"/>
</dbReference>
<dbReference type="Proteomes" id="UP000001488">
    <property type="component" value="Chromosome"/>
</dbReference>
<dbReference type="InterPro" id="IPR009040">
    <property type="entry name" value="Ferritin-like_diiron"/>
</dbReference>
<dbReference type="STRING" id="593117.TGAM_1258"/>
<dbReference type="PATRIC" id="fig|593117.10.peg.1257"/>
<evidence type="ECO:0000313" key="2">
    <source>
        <dbReference type="EMBL" id="ACS33760.1"/>
    </source>
</evidence>